<dbReference type="InterPro" id="IPR019953">
    <property type="entry name" value="OHR"/>
</dbReference>
<dbReference type="InterPro" id="IPR036102">
    <property type="entry name" value="OsmC/Ohrsf"/>
</dbReference>
<dbReference type="SUPFAM" id="SSF82784">
    <property type="entry name" value="OsmC-like"/>
    <property type="match status" value="1"/>
</dbReference>
<organism evidence="2 3">
    <name type="scientific">Sandaracinus amylolyticus</name>
    <dbReference type="NCBI Taxonomy" id="927083"/>
    <lineage>
        <taxon>Bacteria</taxon>
        <taxon>Pseudomonadati</taxon>
        <taxon>Myxococcota</taxon>
        <taxon>Polyangia</taxon>
        <taxon>Polyangiales</taxon>
        <taxon>Sandaracinaceae</taxon>
        <taxon>Sandaracinus</taxon>
    </lineage>
</organism>
<comment type="similarity">
    <text evidence="1">Belongs to the OsmC/Ohr family.</text>
</comment>
<dbReference type="Pfam" id="PF02566">
    <property type="entry name" value="OsmC"/>
    <property type="match status" value="1"/>
</dbReference>
<reference evidence="2 3" key="1">
    <citation type="submission" date="2015-03" db="EMBL/GenBank/DDBJ databases">
        <title>Genome assembly of Sandaracinus amylolyticus DSM 53668.</title>
        <authorList>
            <person name="Sharma G."/>
            <person name="Subramanian S."/>
        </authorList>
    </citation>
    <scope>NUCLEOTIDE SEQUENCE [LARGE SCALE GENOMIC DNA]</scope>
    <source>
        <strain evidence="2 3">DSM 53668</strain>
    </source>
</reference>
<dbReference type="NCBIfam" id="TIGR03561">
    <property type="entry name" value="organ_hyd_perox"/>
    <property type="match status" value="1"/>
</dbReference>
<dbReference type="AlphaFoldDB" id="A0A0F6W0D3"/>
<dbReference type="RefSeq" id="WP_053231564.1">
    <property type="nucleotide sequence ID" value="NZ_CP011125.1"/>
</dbReference>
<dbReference type="PANTHER" id="PTHR33797:SF2">
    <property type="entry name" value="ORGANIC HYDROPEROXIDE RESISTANCE PROTEIN-LIKE"/>
    <property type="match status" value="1"/>
</dbReference>
<proteinExistence type="inferred from homology"/>
<dbReference type="STRING" id="927083.DB32_001347"/>
<gene>
    <name evidence="2" type="ORF">DB32_001347</name>
</gene>
<accession>A0A0F6W0D3</accession>
<dbReference type="KEGG" id="samy:DB32_001347"/>
<protein>
    <submittedName>
        <fullName evidence="2">Organic hydroperoxide resistance protein</fullName>
    </submittedName>
</protein>
<dbReference type="InterPro" id="IPR003718">
    <property type="entry name" value="OsmC/Ohr_fam"/>
</dbReference>
<evidence type="ECO:0000256" key="1">
    <source>
        <dbReference type="ARBA" id="ARBA00007378"/>
    </source>
</evidence>
<sequence length="145" mass="14790">MSTPRINLDKALYTATASATAGREGRIASDDGTLDLPVSMPRALGGNGAPGTNPEQLFAAGYAACFGSAYSLVARMQKIKTGPVTITANVTIGTAGSGFGLAVELVASAPELPREQAEALMHAAHEVCPYSNATRGNIAVSLRLA</sequence>
<dbReference type="PANTHER" id="PTHR33797">
    <property type="entry name" value="ORGANIC HYDROPEROXIDE RESISTANCE PROTEIN-LIKE"/>
    <property type="match status" value="1"/>
</dbReference>
<dbReference type="Gene3D" id="3.30.300.20">
    <property type="match status" value="1"/>
</dbReference>
<evidence type="ECO:0000313" key="2">
    <source>
        <dbReference type="EMBL" id="AKF04198.1"/>
    </source>
</evidence>
<dbReference type="OrthoDB" id="9797508at2"/>
<evidence type="ECO:0000313" key="3">
    <source>
        <dbReference type="Proteomes" id="UP000034883"/>
    </source>
</evidence>
<keyword evidence="3" id="KW-1185">Reference proteome</keyword>
<dbReference type="EMBL" id="CP011125">
    <property type="protein sequence ID" value="AKF04198.1"/>
    <property type="molecule type" value="Genomic_DNA"/>
</dbReference>
<dbReference type="GO" id="GO:0006979">
    <property type="term" value="P:response to oxidative stress"/>
    <property type="evidence" value="ECO:0007669"/>
    <property type="project" value="InterPro"/>
</dbReference>
<dbReference type="Proteomes" id="UP000034883">
    <property type="component" value="Chromosome"/>
</dbReference>
<name>A0A0F6W0D3_9BACT</name>
<dbReference type="Gene3D" id="2.20.25.10">
    <property type="match status" value="1"/>
</dbReference>
<dbReference type="InterPro" id="IPR015946">
    <property type="entry name" value="KH_dom-like_a/b"/>
</dbReference>